<dbReference type="PANTHER" id="PTHR38706:SF2">
    <property type="match status" value="1"/>
</dbReference>
<dbReference type="GeneTree" id="ENSGT00730000111690"/>
<accession>A0A8C2WNM7</accession>
<reference evidence="2" key="1">
    <citation type="submission" date="2025-08" db="UniProtKB">
        <authorList>
            <consortium name="Ensembl"/>
        </authorList>
    </citation>
    <scope>IDENTIFICATION</scope>
</reference>
<feature type="compositionally biased region" description="Basic and acidic residues" evidence="1">
    <location>
        <begin position="188"/>
        <end position="199"/>
    </location>
</feature>
<protein>
    <submittedName>
        <fullName evidence="2">Uncharacterized protein</fullName>
    </submittedName>
</protein>
<keyword evidence="3" id="KW-1185">Reference proteome</keyword>
<name>A0A8C2WNM7_CYCLU</name>
<feature type="region of interest" description="Disordered" evidence="1">
    <location>
        <begin position="188"/>
        <end position="225"/>
    </location>
</feature>
<dbReference type="PANTHER" id="PTHR38706">
    <property type="entry name" value="SI:CH211-198C19.1-RELATED"/>
    <property type="match status" value="1"/>
</dbReference>
<reference evidence="2" key="2">
    <citation type="submission" date="2025-09" db="UniProtKB">
        <authorList>
            <consortium name="Ensembl"/>
        </authorList>
    </citation>
    <scope>IDENTIFICATION</scope>
</reference>
<dbReference type="AlphaFoldDB" id="A0A8C2WNM7"/>
<dbReference type="Ensembl" id="ENSCLMT00005003757.1">
    <property type="protein sequence ID" value="ENSCLMP00005003428.1"/>
    <property type="gene ID" value="ENSCLMG00005001986.1"/>
</dbReference>
<evidence type="ECO:0000313" key="3">
    <source>
        <dbReference type="Proteomes" id="UP000694565"/>
    </source>
</evidence>
<organism evidence="2 3">
    <name type="scientific">Cyclopterus lumpus</name>
    <name type="common">Lumpsucker</name>
    <dbReference type="NCBI Taxonomy" id="8103"/>
    <lineage>
        <taxon>Eukaryota</taxon>
        <taxon>Metazoa</taxon>
        <taxon>Chordata</taxon>
        <taxon>Craniata</taxon>
        <taxon>Vertebrata</taxon>
        <taxon>Euteleostomi</taxon>
        <taxon>Actinopterygii</taxon>
        <taxon>Neopterygii</taxon>
        <taxon>Teleostei</taxon>
        <taxon>Neoteleostei</taxon>
        <taxon>Acanthomorphata</taxon>
        <taxon>Eupercaria</taxon>
        <taxon>Perciformes</taxon>
        <taxon>Cottioidei</taxon>
        <taxon>Cottales</taxon>
        <taxon>Cyclopteridae</taxon>
        <taxon>Cyclopterus</taxon>
    </lineage>
</organism>
<dbReference type="Proteomes" id="UP000694565">
    <property type="component" value="Unplaced"/>
</dbReference>
<proteinExistence type="predicted"/>
<evidence type="ECO:0000313" key="2">
    <source>
        <dbReference type="Ensembl" id="ENSCLMP00005003428.1"/>
    </source>
</evidence>
<evidence type="ECO:0000256" key="1">
    <source>
        <dbReference type="SAM" id="MobiDB-lite"/>
    </source>
</evidence>
<sequence length="225" mass="26286">MIQSILNYKELDSINDLKEINFGQSVPKHSLLLLWFANAVDIDRNNIMRLTFDPESRAYGSHHYGNYEGLLDDLSWGNVGYQYYTLGSLNQKSSMQLPPYVVRPPTTGYEGNNMDRIIIRIRRPKTGQRVPQMIDQVYITQHLENQGEYDPDHTYRITTDLLRQIREFSVGEDHQQLLRLSNRFGSDHVESNSNDHESHYNSNTHTHTHTHTHTLLQYNKGRRTS</sequence>